<dbReference type="Pfam" id="PF24990">
    <property type="entry name" value="PAS_13"/>
    <property type="match status" value="2"/>
</dbReference>
<comment type="similarity">
    <text evidence="2">Belongs to the ERT1/acuK family.</text>
</comment>
<accession>A0A139AE83</accession>
<protein>
    <recommendedName>
        <fullName evidence="12">Zn(2)-C6 fungal-type domain-containing protein</fullName>
    </recommendedName>
</protein>
<keyword evidence="6" id="KW-0805">Transcription regulation</keyword>
<dbReference type="InterPro" id="IPR001138">
    <property type="entry name" value="Zn2Cys6_DnaBD"/>
</dbReference>
<feature type="domain" description="Zn(2)-C6 fungal-type" evidence="12">
    <location>
        <begin position="78"/>
        <end position="107"/>
    </location>
</feature>
<feature type="compositionally biased region" description="Basic residues" evidence="11">
    <location>
        <begin position="299"/>
        <end position="316"/>
    </location>
</feature>
<keyword evidence="8" id="KW-0010">Activator</keyword>
<dbReference type="GO" id="GO:0008270">
    <property type="term" value="F:zinc ion binding"/>
    <property type="evidence" value="ECO:0007669"/>
    <property type="project" value="InterPro"/>
</dbReference>
<dbReference type="GO" id="GO:0005634">
    <property type="term" value="C:nucleus"/>
    <property type="evidence" value="ECO:0007669"/>
    <property type="project" value="UniProtKB-SubCell"/>
</dbReference>
<proteinExistence type="inferred from homology"/>
<dbReference type="Gene3D" id="4.10.240.10">
    <property type="entry name" value="Zn(2)-C6 fungal-type DNA-binding domain"/>
    <property type="match status" value="1"/>
</dbReference>
<dbReference type="GO" id="GO:0000977">
    <property type="term" value="F:RNA polymerase II transcription regulatory region sequence-specific DNA binding"/>
    <property type="evidence" value="ECO:0007669"/>
    <property type="project" value="TreeGrafter"/>
</dbReference>
<dbReference type="SMART" id="SM00066">
    <property type="entry name" value="GAL4"/>
    <property type="match status" value="1"/>
</dbReference>
<dbReference type="STRING" id="1344416.A0A139AE83"/>
<organism evidence="13 14">
    <name type="scientific">Gonapodya prolifera (strain JEL478)</name>
    <name type="common">Monoblepharis prolifera</name>
    <dbReference type="NCBI Taxonomy" id="1344416"/>
    <lineage>
        <taxon>Eukaryota</taxon>
        <taxon>Fungi</taxon>
        <taxon>Fungi incertae sedis</taxon>
        <taxon>Chytridiomycota</taxon>
        <taxon>Chytridiomycota incertae sedis</taxon>
        <taxon>Monoblepharidomycetes</taxon>
        <taxon>Monoblepharidales</taxon>
        <taxon>Gonapodyaceae</taxon>
        <taxon>Gonapodya</taxon>
    </lineage>
</organism>
<evidence type="ECO:0000256" key="3">
    <source>
        <dbReference type="ARBA" id="ARBA00022432"/>
    </source>
</evidence>
<evidence type="ECO:0000256" key="7">
    <source>
        <dbReference type="ARBA" id="ARBA00023125"/>
    </source>
</evidence>
<dbReference type="PANTHER" id="PTHR47659:SF1">
    <property type="entry name" value="TRANSCRIPTION ACTIVATOR OF GLUCONEOGENESIS ERT1"/>
    <property type="match status" value="1"/>
</dbReference>
<dbReference type="OMA" id="VMTTCKL"/>
<dbReference type="PANTHER" id="PTHR47659">
    <property type="entry name" value="ZN(II)2CYS6 TRANSCRIPTION FACTOR (EUROFUNG)-RELATED"/>
    <property type="match status" value="1"/>
</dbReference>
<dbReference type="InterPro" id="IPR050335">
    <property type="entry name" value="ERT1_acuK_gluconeogen_tf"/>
</dbReference>
<evidence type="ECO:0000256" key="9">
    <source>
        <dbReference type="ARBA" id="ARBA00023163"/>
    </source>
</evidence>
<feature type="compositionally biased region" description="Polar residues" evidence="11">
    <location>
        <begin position="264"/>
        <end position="298"/>
    </location>
</feature>
<dbReference type="PROSITE" id="PS50048">
    <property type="entry name" value="ZN2_CY6_FUNGAL_2"/>
    <property type="match status" value="1"/>
</dbReference>
<keyword evidence="9" id="KW-0804">Transcription</keyword>
<dbReference type="CDD" id="cd00067">
    <property type="entry name" value="GAL4"/>
    <property type="match status" value="1"/>
</dbReference>
<dbReference type="GO" id="GO:0006094">
    <property type="term" value="P:gluconeogenesis"/>
    <property type="evidence" value="ECO:0007669"/>
    <property type="project" value="UniProtKB-KW"/>
</dbReference>
<dbReference type="SUPFAM" id="SSF57701">
    <property type="entry name" value="Zn2/Cys6 DNA-binding domain"/>
    <property type="match status" value="1"/>
</dbReference>
<feature type="region of interest" description="Disordered" evidence="11">
    <location>
        <begin position="253"/>
        <end position="318"/>
    </location>
</feature>
<dbReference type="InterPro" id="IPR036864">
    <property type="entry name" value="Zn2-C6_fun-type_DNA-bd_sf"/>
</dbReference>
<keyword evidence="7" id="KW-0238">DNA-binding</keyword>
<feature type="region of interest" description="Disordered" evidence="11">
    <location>
        <begin position="143"/>
        <end position="164"/>
    </location>
</feature>
<dbReference type="EMBL" id="KQ965764">
    <property type="protein sequence ID" value="KXS15070.1"/>
    <property type="molecule type" value="Genomic_DNA"/>
</dbReference>
<evidence type="ECO:0000256" key="5">
    <source>
        <dbReference type="ARBA" id="ARBA00022833"/>
    </source>
</evidence>
<dbReference type="CDD" id="cd00130">
    <property type="entry name" value="PAS"/>
    <property type="match status" value="1"/>
</dbReference>
<gene>
    <name evidence="13" type="ORF">M427DRAFT_56970</name>
</gene>
<feature type="compositionally biased region" description="Polar residues" evidence="11">
    <location>
        <begin position="143"/>
        <end position="157"/>
    </location>
</feature>
<evidence type="ECO:0000256" key="8">
    <source>
        <dbReference type="ARBA" id="ARBA00023159"/>
    </source>
</evidence>
<evidence type="ECO:0000256" key="1">
    <source>
        <dbReference type="ARBA" id="ARBA00004123"/>
    </source>
</evidence>
<keyword evidence="10" id="KW-0539">Nucleus</keyword>
<sequence length="514" mass="56129">MSNTISTGEDRIYFSDEETQLSTTLSEDPDFPDSTSNGSGRRPRGSASTVSNSGSPRIKSKRSSSSSSVKLRKKVLRACSYCQRSHLTCDDERPCFRCVKRGRPDLCIDGNRKRAKYLSEEDPASNSSAQPAVTFPITTPLLSSEMPTAHQPQTSSAPDALAHLNSSFPLSNPLGNMPLSLPLQLPNQQLLPLQLQAYPFGSEAANLEFSILSNMLAQSAAMDASGGQGGASGQVQGAHFGLADVFGAQQTTGATGAAVPAPPNQQSSRNQPLRRSNTTGSTATGAPLASSASGTPANSKHHGHHGHGHHGHHHGVYGKVTKPYDYREGFHYLVKYVKERMEKPDIMRICRALAHFRPSFMAQIMNLSEEDLIFMEQCFQRTLQEFDKLINFSGTPTVVWRRTGEIALVGKEFCLLTQWTREQLFGKKTYIYELMDTSSAVSYWELFSMIAFDNSQQSVMTTCTLVGPQGRKVPCAFCFTIKRDIFEVPLCVVGNFLPLFDRGPAAGIGQAQST</sequence>
<evidence type="ECO:0000256" key="11">
    <source>
        <dbReference type="SAM" id="MobiDB-lite"/>
    </source>
</evidence>
<name>A0A139AE83_GONPJ</name>
<dbReference type="InterPro" id="IPR000014">
    <property type="entry name" value="PAS"/>
</dbReference>
<dbReference type="OrthoDB" id="2538135at2759"/>
<feature type="compositionally biased region" description="Polar residues" evidence="11">
    <location>
        <begin position="46"/>
        <end position="55"/>
    </location>
</feature>
<evidence type="ECO:0000256" key="6">
    <source>
        <dbReference type="ARBA" id="ARBA00023015"/>
    </source>
</evidence>
<keyword evidence="3" id="KW-0312">Gluconeogenesis</keyword>
<dbReference type="AlphaFoldDB" id="A0A139AE83"/>
<reference evidence="13 14" key="1">
    <citation type="journal article" date="2015" name="Genome Biol. Evol.">
        <title>Phylogenomic analyses indicate that early fungi evolved digesting cell walls of algal ancestors of land plants.</title>
        <authorList>
            <person name="Chang Y."/>
            <person name="Wang S."/>
            <person name="Sekimoto S."/>
            <person name="Aerts A.L."/>
            <person name="Choi C."/>
            <person name="Clum A."/>
            <person name="LaButti K.M."/>
            <person name="Lindquist E.A."/>
            <person name="Yee Ngan C."/>
            <person name="Ohm R.A."/>
            <person name="Salamov A.A."/>
            <person name="Grigoriev I.V."/>
            <person name="Spatafora J.W."/>
            <person name="Berbee M.L."/>
        </authorList>
    </citation>
    <scope>NUCLEOTIDE SEQUENCE [LARGE SCALE GENOMIC DNA]</scope>
    <source>
        <strain evidence="13 14">JEL478</strain>
    </source>
</reference>
<dbReference type="GO" id="GO:0009267">
    <property type="term" value="P:cellular response to starvation"/>
    <property type="evidence" value="ECO:0007669"/>
    <property type="project" value="TreeGrafter"/>
</dbReference>
<evidence type="ECO:0000313" key="13">
    <source>
        <dbReference type="EMBL" id="KXS15070.1"/>
    </source>
</evidence>
<evidence type="ECO:0000256" key="4">
    <source>
        <dbReference type="ARBA" id="ARBA00022723"/>
    </source>
</evidence>
<evidence type="ECO:0000313" key="14">
    <source>
        <dbReference type="Proteomes" id="UP000070544"/>
    </source>
</evidence>
<feature type="region of interest" description="Disordered" evidence="11">
    <location>
        <begin position="1"/>
        <end position="69"/>
    </location>
</feature>
<evidence type="ECO:0000259" key="12">
    <source>
        <dbReference type="PROSITE" id="PS50048"/>
    </source>
</evidence>
<evidence type="ECO:0000256" key="10">
    <source>
        <dbReference type="ARBA" id="ARBA00023242"/>
    </source>
</evidence>
<dbReference type="Proteomes" id="UP000070544">
    <property type="component" value="Unassembled WGS sequence"/>
</dbReference>
<keyword evidence="5" id="KW-0862">Zinc</keyword>
<dbReference type="GO" id="GO:0000981">
    <property type="term" value="F:DNA-binding transcription factor activity, RNA polymerase II-specific"/>
    <property type="evidence" value="ECO:0007669"/>
    <property type="project" value="InterPro"/>
</dbReference>
<keyword evidence="14" id="KW-1185">Reference proteome</keyword>
<dbReference type="InterPro" id="IPR056751">
    <property type="entry name" value="PAS_13"/>
</dbReference>
<evidence type="ECO:0000256" key="2">
    <source>
        <dbReference type="ARBA" id="ARBA00010855"/>
    </source>
</evidence>
<keyword evidence="4" id="KW-0479">Metal-binding</keyword>
<comment type="subcellular location">
    <subcellularLocation>
        <location evidence="1">Nucleus</location>
    </subcellularLocation>
</comment>